<dbReference type="PANTHER" id="PTHR13812">
    <property type="entry name" value="KETIMINE REDUCTASE MU-CRYSTALLIN"/>
    <property type="match status" value="1"/>
</dbReference>
<dbReference type="PIRSF" id="PIRSF001439">
    <property type="entry name" value="CryM"/>
    <property type="match status" value="1"/>
</dbReference>
<dbReference type="AlphaFoldDB" id="A0A511RLG5"/>
<name>A0A511RLG5_9DEIN</name>
<reference evidence="1 2" key="1">
    <citation type="submission" date="2019-07" db="EMBL/GenBank/DDBJ databases">
        <title>Whole genome shotgun sequence of Oceanithermus desulfurans NBRC 100063.</title>
        <authorList>
            <person name="Hosoyama A."/>
            <person name="Uohara A."/>
            <person name="Ohji S."/>
            <person name="Ichikawa N."/>
        </authorList>
    </citation>
    <scope>NUCLEOTIDE SEQUENCE [LARGE SCALE GENOMIC DNA]</scope>
    <source>
        <strain evidence="1 2">NBRC 100063</strain>
    </source>
</reference>
<dbReference type="Pfam" id="PF02423">
    <property type="entry name" value="OCD_Mu_crystall"/>
    <property type="match status" value="1"/>
</dbReference>
<dbReference type="Gene3D" id="3.40.50.720">
    <property type="entry name" value="NAD(P)-binding Rossmann-like Domain"/>
    <property type="match status" value="1"/>
</dbReference>
<dbReference type="InterPro" id="IPR003462">
    <property type="entry name" value="ODC_Mu_crystall"/>
</dbReference>
<accession>A0A511RLG5</accession>
<dbReference type="GO" id="GO:0005737">
    <property type="term" value="C:cytoplasm"/>
    <property type="evidence" value="ECO:0007669"/>
    <property type="project" value="TreeGrafter"/>
</dbReference>
<dbReference type="PANTHER" id="PTHR13812:SF19">
    <property type="entry name" value="KETIMINE REDUCTASE MU-CRYSTALLIN"/>
    <property type="match status" value="1"/>
</dbReference>
<dbReference type="InterPro" id="IPR036291">
    <property type="entry name" value="NAD(P)-bd_dom_sf"/>
</dbReference>
<dbReference type="NCBIfam" id="NF005603">
    <property type="entry name" value="PRK07340.1"/>
    <property type="match status" value="1"/>
</dbReference>
<comment type="caution">
    <text evidence="1">The sequence shown here is derived from an EMBL/GenBank/DDBJ whole genome shotgun (WGS) entry which is preliminary data.</text>
</comment>
<evidence type="ECO:0000313" key="1">
    <source>
        <dbReference type="EMBL" id="GEM90514.1"/>
    </source>
</evidence>
<dbReference type="SUPFAM" id="SSF51735">
    <property type="entry name" value="NAD(P)-binding Rossmann-fold domains"/>
    <property type="match status" value="1"/>
</dbReference>
<dbReference type="RefSeq" id="WP_147148314.1">
    <property type="nucleotide sequence ID" value="NZ_BJXN01000015.1"/>
</dbReference>
<gene>
    <name evidence="1" type="ORF">ODE01S_19480</name>
</gene>
<evidence type="ECO:0000313" key="2">
    <source>
        <dbReference type="Proteomes" id="UP000321827"/>
    </source>
</evidence>
<dbReference type="Gene3D" id="3.30.1780.10">
    <property type="entry name" value="ornithine cyclodeaminase, domain 1"/>
    <property type="match status" value="1"/>
</dbReference>
<dbReference type="OrthoDB" id="9792005at2"/>
<sequence length="298" mass="31506">MKTLSATTTAALLPYEALADTLARVVRDARAGRAVAPERTVHPLPEGGTLLLMPAWDDRLGVLKRVSVHPANPERGLAQVQAEVLVFDVRTGEARLLLDGAVVTARRTAALSLLAVRRLAAKPPEQVLIVGAGTQARAHLEALATLRPRRVFVYNRTFSRAAELAAHGRKLGLAMQTVPFPDKVAAQADLIVSATSSAAPVVPEEVAEDALVVAVGAFTPNMAELPAALVRRSRVFVDTLPGARAEAGDLLQAEVDWAQVRTLADVLEENPPAGGPVVFKSVGSALWDLAAARLIYGT</sequence>
<proteinExistence type="predicted"/>
<dbReference type="EMBL" id="BJXN01000015">
    <property type="protein sequence ID" value="GEM90514.1"/>
    <property type="molecule type" value="Genomic_DNA"/>
</dbReference>
<organism evidence="1 2">
    <name type="scientific">Oceanithermus desulfurans NBRC 100063</name>
    <dbReference type="NCBI Taxonomy" id="1227550"/>
    <lineage>
        <taxon>Bacteria</taxon>
        <taxon>Thermotogati</taxon>
        <taxon>Deinococcota</taxon>
        <taxon>Deinococci</taxon>
        <taxon>Thermales</taxon>
        <taxon>Thermaceae</taxon>
        <taxon>Oceanithermus</taxon>
    </lineage>
</organism>
<dbReference type="Proteomes" id="UP000321827">
    <property type="component" value="Unassembled WGS sequence"/>
</dbReference>
<protein>
    <submittedName>
        <fullName evidence="1">Ornithine cyclodeaminase</fullName>
    </submittedName>
</protein>
<dbReference type="InterPro" id="IPR023401">
    <property type="entry name" value="ODC_N"/>
</dbReference>